<dbReference type="Gene3D" id="2.120.10.10">
    <property type="match status" value="1"/>
</dbReference>
<name>A0AA52H8X0_9PROT</name>
<dbReference type="GO" id="GO:0016798">
    <property type="term" value="F:hydrolase activity, acting on glycosyl bonds"/>
    <property type="evidence" value="ECO:0007669"/>
    <property type="project" value="UniProtKB-KW"/>
</dbReference>
<keyword evidence="2" id="KW-1185">Reference proteome</keyword>
<organism evidence="1 2">
    <name type="scientific">Temperatibacter marinus</name>
    <dbReference type="NCBI Taxonomy" id="1456591"/>
    <lineage>
        <taxon>Bacteria</taxon>
        <taxon>Pseudomonadati</taxon>
        <taxon>Pseudomonadota</taxon>
        <taxon>Alphaproteobacteria</taxon>
        <taxon>Kordiimonadales</taxon>
        <taxon>Temperatibacteraceae</taxon>
        <taxon>Temperatibacter</taxon>
    </lineage>
</organism>
<dbReference type="Proteomes" id="UP001268683">
    <property type="component" value="Chromosome"/>
</dbReference>
<dbReference type="InterPro" id="IPR036278">
    <property type="entry name" value="Sialidase_sf"/>
</dbReference>
<evidence type="ECO:0000313" key="2">
    <source>
        <dbReference type="Proteomes" id="UP001268683"/>
    </source>
</evidence>
<dbReference type="KEGG" id="tmk:QGN29_13465"/>
<reference evidence="1" key="1">
    <citation type="submission" date="2023-04" db="EMBL/GenBank/DDBJ databases">
        <title>Complete genome sequence of Temperatibacter marinus.</title>
        <authorList>
            <person name="Rong J.-C."/>
            <person name="Yi M.-L."/>
            <person name="Zhao Q."/>
        </authorList>
    </citation>
    <scope>NUCLEOTIDE SEQUENCE</scope>
    <source>
        <strain evidence="1">NBRC 110045</strain>
    </source>
</reference>
<keyword evidence="1" id="KW-0378">Hydrolase</keyword>
<evidence type="ECO:0000313" key="1">
    <source>
        <dbReference type="EMBL" id="WND02556.1"/>
    </source>
</evidence>
<dbReference type="EC" id="3.2.1.-" evidence="1"/>
<dbReference type="RefSeq" id="WP_310798391.1">
    <property type="nucleotide sequence ID" value="NZ_CP123872.1"/>
</dbReference>
<dbReference type="AlphaFoldDB" id="A0AA52H8X0"/>
<dbReference type="SUPFAM" id="SSF50939">
    <property type="entry name" value="Sialidases"/>
    <property type="match status" value="1"/>
</dbReference>
<keyword evidence="1" id="KW-0326">Glycosidase</keyword>
<accession>A0AA52H8X0</accession>
<protein>
    <submittedName>
        <fullName evidence="1">Sialidase family protein</fullName>
        <ecNumber evidence="1">3.2.1.-</ecNumber>
    </submittedName>
</protein>
<gene>
    <name evidence="1" type="ORF">QGN29_13465</name>
</gene>
<sequence>MFPVKTFTLYKEACFYATFPSVTMTHSGDILVAFRRAPDHRWLVNKDEDLPLKDHFNSVDHIHSRSHIALIRLDRNLKQDGEVSILPCDPEAADQEANLLTLSSGRIIHYGFMFYPVLPEYYEALKAQGCHPRRNKFYGVDYLFWGSYSRTSDDNGQSWSARTLLPVPSYFKGNKIAKKALQGGPVRGRAIQTREGTILLSVYKEDKESRAPEVTQFYQSLDEGETWGEVGDTLCMPAIHLREPALANWPDENQFTVFHRTKGLEGGDHLVTARGALDTLKTKQPQVHQTRGHPYDPLILQDGRLFLSYGYRSAPYGVRYKIVEKNQALDDAEEYVICEDSHGHDCGYPWAVEMSLGKVLVVYYKTFEDGLRGIVASIVEVDMI</sequence>
<dbReference type="CDD" id="cd15482">
    <property type="entry name" value="Sialidase_non-viral"/>
    <property type="match status" value="1"/>
</dbReference>
<proteinExistence type="predicted"/>
<dbReference type="EMBL" id="CP123872">
    <property type="protein sequence ID" value="WND02556.1"/>
    <property type="molecule type" value="Genomic_DNA"/>
</dbReference>